<organism evidence="1 2">
    <name type="scientific">Meloidogyne enterolobii</name>
    <name type="common">Root-knot nematode worm</name>
    <name type="synonym">Meloidogyne mayaguensis</name>
    <dbReference type="NCBI Taxonomy" id="390850"/>
    <lineage>
        <taxon>Eukaryota</taxon>
        <taxon>Metazoa</taxon>
        <taxon>Ecdysozoa</taxon>
        <taxon>Nematoda</taxon>
        <taxon>Chromadorea</taxon>
        <taxon>Rhabditida</taxon>
        <taxon>Tylenchina</taxon>
        <taxon>Tylenchomorpha</taxon>
        <taxon>Tylenchoidea</taxon>
        <taxon>Meloidogynidae</taxon>
        <taxon>Meloidogyninae</taxon>
        <taxon>Meloidogyne</taxon>
    </lineage>
</organism>
<protein>
    <submittedName>
        <fullName evidence="1">Uncharacterized protein</fullName>
    </submittedName>
</protein>
<reference evidence="1 2" key="1">
    <citation type="submission" date="2020-08" db="EMBL/GenBank/DDBJ databases">
        <authorList>
            <person name="Koutsovoulos G."/>
            <person name="Danchin GJ E."/>
        </authorList>
    </citation>
    <scope>NUCLEOTIDE SEQUENCE [LARGE SCALE GENOMIC DNA]</scope>
</reference>
<dbReference type="AlphaFoldDB" id="A0A6V7YBI7"/>
<accession>A0A6V7YBI7</accession>
<dbReference type="EMBL" id="CAJEWN010003900">
    <property type="protein sequence ID" value="CAD2208876.1"/>
    <property type="molecule type" value="Genomic_DNA"/>
</dbReference>
<evidence type="ECO:0000313" key="2">
    <source>
        <dbReference type="Proteomes" id="UP000580250"/>
    </source>
</evidence>
<sequence length="189" mass="22352">MKIVRCWLEKLFLCYFEKMIELLFKNEENIPLQFRSNRCLLTYCNHNINNVLKFNLEHLIINDILRINFASFGKKQKCINNLIKLLLNGGRTIKSIWIRIRDKLPLSDLIIEHIETSKNCSNIISLIEVDLIPYNIKKKQMAYETDNTTTLTVTNIYNPKIIFKIEANNIDVKIEKNINFIVLTLFILF</sequence>
<gene>
    <name evidence="1" type="ORF">MENT_LOCUS62971</name>
</gene>
<comment type="caution">
    <text evidence="1">The sequence shown here is derived from an EMBL/GenBank/DDBJ whole genome shotgun (WGS) entry which is preliminary data.</text>
</comment>
<name>A0A6V7YBI7_MELEN</name>
<proteinExistence type="predicted"/>
<evidence type="ECO:0000313" key="1">
    <source>
        <dbReference type="EMBL" id="CAD2208876.1"/>
    </source>
</evidence>
<dbReference type="Proteomes" id="UP000580250">
    <property type="component" value="Unassembled WGS sequence"/>
</dbReference>